<evidence type="ECO:0000256" key="8">
    <source>
        <dbReference type="ARBA" id="ARBA00022776"/>
    </source>
</evidence>
<dbReference type="GO" id="GO:0051301">
    <property type="term" value="P:cell division"/>
    <property type="evidence" value="ECO:0007669"/>
    <property type="project" value="UniProtKB-KW"/>
</dbReference>
<comment type="function">
    <text evidence="11">Regulatory subunit of the condensin complex, a complex required for conversion of interphase chromatin into mitotic-like condense chromosomes.</text>
</comment>
<evidence type="ECO:0000256" key="2">
    <source>
        <dbReference type="ARBA" id="ARBA00004496"/>
    </source>
</evidence>
<evidence type="ECO:0000313" key="13">
    <source>
        <dbReference type="EMBL" id="CAC5411431.1"/>
    </source>
</evidence>
<keyword evidence="5" id="KW-0158">Chromosome</keyword>
<evidence type="ECO:0000256" key="11">
    <source>
        <dbReference type="PIRNR" id="PIRNR017126"/>
    </source>
</evidence>
<dbReference type="EMBL" id="CACVKT020007845">
    <property type="protein sequence ID" value="CAC5411431.1"/>
    <property type="molecule type" value="Genomic_DNA"/>
</dbReference>
<dbReference type="Proteomes" id="UP000507470">
    <property type="component" value="Unassembled WGS sequence"/>
</dbReference>
<evidence type="ECO:0000256" key="12">
    <source>
        <dbReference type="SAM" id="MobiDB-lite"/>
    </source>
</evidence>
<feature type="region of interest" description="Disordered" evidence="12">
    <location>
        <begin position="145"/>
        <end position="168"/>
    </location>
</feature>
<evidence type="ECO:0000256" key="10">
    <source>
        <dbReference type="ARBA" id="ARBA00023306"/>
    </source>
</evidence>
<dbReference type="PANTHER" id="PTHR13108:SF9">
    <property type="entry name" value="CONDENSIN COMPLEX SUBUNIT 2"/>
    <property type="match status" value="1"/>
</dbReference>
<dbReference type="PIRSF" id="PIRSF017126">
    <property type="entry name" value="Condensin_H"/>
    <property type="match status" value="1"/>
</dbReference>
<accession>A0A6J8DVH8</accession>
<keyword evidence="8 11" id="KW-0498">Mitosis</keyword>
<organism evidence="13 14">
    <name type="scientific">Mytilus coruscus</name>
    <name type="common">Sea mussel</name>
    <dbReference type="NCBI Taxonomy" id="42192"/>
    <lineage>
        <taxon>Eukaryota</taxon>
        <taxon>Metazoa</taxon>
        <taxon>Spiralia</taxon>
        <taxon>Lophotrochozoa</taxon>
        <taxon>Mollusca</taxon>
        <taxon>Bivalvia</taxon>
        <taxon>Autobranchia</taxon>
        <taxon>Pteriomorphia</taxon>
        <taxon>Mytilida</taxon>
        <taxon>Mytiloidea</taxon>
        <taxon>Mytilidae</taxon>
        <taxon>Mytilinae</taxon>
        <taxon>Mytilus</taxon>
    </lineage>
</organism>
<comment type="subcellular location">
    <subcellularLocation>
        <location evidence="1">Chromosome</location>
    </subcellularLocation>
    <subcellularLocation>
        <location evidence="2">Cytoplasm</location>
    </subcellularLocation>
</comment>
<evidence type="ECO:0000256" key="4">
    <source>
        <dbReference type="ARBA" id="ARBA00016065"/>
    </source>
</evidence>
<evidence type="ECO:0000256" key="6">
    <source>
        <dbReference type="ARBA" id="ARBA00022490"/>
    </source>
</evidence>
<dbReference type="OrthoDB" id="362021at2759"/>
<evidence type="ECO:0000256" key="7">
    <source>
        <dbReference type="ARBA" id="ARBA00022618"/>
    </source>
</evidence>
<keyword evidence="9 11" id="KW-0226">DNA condensation</keyword>
<feature type="compositionally biased region" description="Low complexity" evidence="12">
    <location>
        <begin position="152"/>
        <end position="166"/>
    </location>
</feature>
<dbReference type="GO" id="GO:0007076">
    <property type="term" value="P:mitotic chromosome condensation"/>
    <property type="evidence" value="ECO:0007669"/>
    <property type="project" value="InterPro"/>
</dbReference>
<keyword evidence="10 11" id="KW-0131">Cell cycle</keyword>
<evidence type="ECO:0000256" key="5">
    <source>
        <dbReference type="ARBA" id="ARBA00022454"/>
    </source>
</evidence>
<proteinExistence type="inferred from homology"/>
<dbReference type="GO" id="GO:0003682">
    <property type="term" value="F:chromatin binding"/>
    <property type="evidence" value="ECO:0007669"/>
    <property type="project" value="TreeGrafter"/>
</dbReference>
<dbReference type="AlphaFoldDB" id="A0A6J8DVH8"/>
<name>A0A6J8DVH8_MYTCO</name>
<evidence type="ECO:0000313" key="14">
    <source>
        <dbReference type="Proteomes" id="UP000507470"/>
    </source>
</evidence>
<dbReference type="Pfam" id="PF05786">
    <property type="entry name" value="Cnd2"/>
    <property type="match status" value="1"/>
</dbReference>
<dbReference type="PANTHER" id="PTHR13108">
    <property type="entry name" value="CONDENSIN COMPLEX SUBUNIT 2"/>
    <property type="match status" value="1"/>
</dbReference>
<reference evidence="13 14" key="1">
    <citation type="submission" date="2020-06" db="EMBL/GenBank/DDBJ databases">
        <authorList>
            <person name="Li R."/>
            <person name="Bekaert M."/>
        </authorList>
    </citation>
    <scope>NUCLEOTIDE SEQUENCE [LARGE SCALE GENOMIC DNA]</scope>
    <source>
        <strain evidence="14">wild</strain>
    </source>
</reference>
<evidence type="ECO:0000256" key="9">
    <source>
        <dbReference type="ARBA" id="ARBA00023067"/>
    </source>
</evidence>
<gene>
    <name evidence="13" type="ORF">MCOR_44522</name>
</gene>
<keyword evidence="6" id="KW-0963">Cytoplasm</keyword>
<feature type="region of interest" description="Disordered" evidence="12">
    <location>
        <begin position="248"/>
        <end position="286"/>
    </location>
</feature>
<dbReference type="InterPro" id="IPR022816">
    <property type="entry name" value="Condensin_barren_su2"/>
</dbReference>
<dbReference type="GO" id="GO:0005737">
    <property type="term" value="C:cytoplasm"/>
    <property type="evidence" value="ECO:0007669"/>
    <property type="project" value="UniProtKB-SubCell"/>
</dbReference>
<comment type="similarity">
    <text evidence="3 11">Belongs to the CND2 (condensin subunit 2) family.</text>
</comment>
<keyword evidence="14" id="KW-1185">Reference proteome</keyword>
<keyword evidence="7 11" id="KW-0132">Cell division</keyword>
<protein>
    <recommendedName>
        <fullName evidence="4 11">Condensin complex subunit 2</fullName>
    </recommendedName>
</protein>
<sequence length="802" mass="89960">MRAAYNQNNLCPTFKPLCHQPTKKTLSHSLFFVVDKPKRKSEHQCKCIPFSRNISYTNETNSDGGNFKTIDKFQTAQKMPSRSDVLSPLTTPAIQKRSGISNTVGSFVSPSTSRHKGMDSPVTMYMEEYDAGTEKRDRRRSRALELKQTVGSPASPAERPSSVSSSHGLTANQLSEHYTNCIKLSAENKINSKNAFGLHLIDYMSDLVKKKELENFQVASTTLDASAKIYAGRVDAIHAETYKVLSGLGSSKDKSKQDDGEEGADEEMADNEDTTENEQIKKKKKKKHTTVETNLKNITAAKVDLAFEVDPMFQLMSEAFDEGGTMGLLHNTLRCFNDDQELVLDSSTVVNADDEIQPSQNKPIDLSDIKEMFRGINLESKEVCPSFSSFTFMDWDENAEDTTIHSQDNEDHAFDMNAEHEPIPEADNDNDDMPDMAGDFPDNDYAESDTSVHDENQNNGITIGDGKAAEMAETIESIKHGTTGTLLSVLASEPSDYSYFNNTLMRAWAGPSHWKIKPLSKDKRLNNQTEQGKKKLKKEPFKMDYEQQIDFDSYFKSSRATMLTKATMIKHSKKKNTLPKDLHYDADKLFRLFQKAKVMIKRQNNTNDNVDVDGEIDNYNFDNSNDMENYCPRGDEPCDDDDDENGEFGFNFTADVCSQETNDSQQGVVVNDTILDGTMLTGDKLLDVPRKVAKIDIGYAKTAKKLDVKRLKKTIWNILTEAEEEKDKPGTSAMQTDQLNKTMDKTISFTSLLAELPKRVSGQTAENLSVPIAFVCLLHLANEKNLKIEDSDMKDLIISQDV</sequence>
<dbReference type="GO" id="GO:0000796">
    <property type="term" value="C:condensin complex"/>
    <property type="evidence" value="ECO:0007669"/>
    <property type="project" value="InterPro"/>
</dbReference>
<feature type="compositionally biased region" description="Acidic residues" evidence="12">
    <location>
        <begin position="259"/>
        <end position="276"/>
    </location>
</feature>
<evidence type="ECO:0000256" key="3">
    <source>
        <dbReference type="ARBA" id="ARBA00009471"/>
    </source>
</evidence>
<evidence type="ECO:0000256" key="1">
    <source>
        <dbReference type="ARBA" id="ARBA00004286"/>
    </source>
</evidence>